<dbReference type="InterPro" id="IPR014047">
    <property type="entry name" value="Chr_Tranpt_l_chain"/>
</dbReference>
<dbReference type="GO" id="GO:0015109">
    <property type="term" value="F:chromate transmembrane transporter activity"/>
    <property type="evidence" value="ECO:0007669"/>
    <property type="project" value="InterPro"/>
</dbReference>
<evidence type="ECO:0000313" key="9">
    <source>
        <dbReference type="Proteomes" id="UP001213972"/>
    </source>
</evidence>
<evidence type="ECO:0000256" key="5">
    <source>
        <dbReference type="ARBA" id="ARBA00022989"/>
    </source>
</evidence>
<proteinExistence type="inferred from homology"/>
<dbReference type="GO" id="GO:0005886">
    <property type="term" value="C:plasma membrane"/>
    <property type="evidence" value="ECO:0007669"/>
    <property type="project" value="UniProtKB-SubCell"/>
</dbReference>
<dbReference type="InterPro" id="IPR003370">
    <property type="entry name" value="Chromate_transpt"/>
</dbReference>
<name>A0AAJ5W0M5_9MICO</name>
<feature type="transmembrane region" description="Helical" evidence="7">
    <location>
        <begin position="109"/>
        <end position="130"/>
    </location>
</feature>
<evidence type="ECO:0000313" key="8">
    <source>
        <dbReference type="EMBL" id="WEK12362.1"/>
    </source>
</evidence>
<sequence>MPRALAVFLVFLRLGLTSFGGPIAHIGYFRAEFVERRKWLTEDEFGELVALCQFLPGPASSQLGFAVGLLRAGTAGALLAFVAFTLPSSVLMFAAAAGASLLTGDVAEGAIRGLLIVAVAVVAHAVWGMSRTLTPDAVRALIAAGAAAVVLLVGGSWSPLAAIGLGALAGLLWCRTAADAVTAAPFGFRIPVAVGAGSLVVFGVLLVGLPLLAATTGEGTIALVDAFFRSGALVFGGGHVVLPLLDAAVVQTGWVSPDQFLTGYAAAQAVPGPLFTFATYLGAIATTGPGGAVGAIVATLALFLPGFLLLVGVLPFWNRLRRRTGVAAAMRGASAAVVGILGAALYDPVFVEAVRGPVDLAFVVAAFVLLGPARVPAWAVVLAGGVAGALTGAFAG</sequence>
<comment type="subcellular location">
    <subcellularLocation>
        <location evidence="1">Cell membrane</location>
        <topology evidence="1">Multi-pass membrane protein</topology>
    </subcellularLocation>
</comment>
<protein>
    <submittedName>
        <fullName evidence="8">Chromate efflux transporter</fullName>
    </submittedName>
</protein>
<evidence type="ECO:0000256" key="4">
    <source>
        <dbReference type="ARBA" id="ARBA00022692"/>
    </source>
</evidence>
<keyword evidence="4 7" id="KW-0812">Transmembrane</keyword>
<dbReference type="EMBL" id="CP119321">
    <property type="protein sequence ID" value="WEK12362.1"/>
    <property type="molecule type" value="Genomic_DNA"/>
</dbReference>
<feature type="transmembrane region" description="Helical" evidence="7">
    <location>
        <begin position="328"/>
        <end position="346"/>
    </location>
</feature>
<keyword evidence="3" id="KW-1003">Cell membrane</keyword>
<feature type="transmembrane region" description="Helical" evidence="7">
    <location>
        <begin position="190"/>
        <end position="214"/>
    </location>
</feature>
<dbReference type="AlphaFoldDB" id="A0AAJ5W0M5"/>
<dbReference type="PIRSF" id="PIRSF004810">
    <property type="entry name" value="ChrA"/>
    <property type="match status" value="1"/>
</dbReference>
<keyword evidence="6 7" id="KW-0472">Membrane</keyword>
<feature type="transmembrane region" description="Helical" evidence="7">
    <location>
        <begin position="137"/>
        <end position="154"/>
    </location>
</feature>
<dbReference type="Proteomes" id="UP001213972">
    <property type="component" value="Chromosome"/>
</dbReference>
<dbReference type="Pfam" id="PF02417">
    <property type="entry name" value="Chromate_transp"/>
    <property type="match status" value="2"/>
</dbReference>
<organism evidence="8 9">
    <name type="scientific">Candidatus Microbacterium phytovorans</name>
    <dbReference type="NCBI Taxonomy" id="3121374"/>
    <lineage>
        <taxon>Bacteria</taxon>
        <taxon>Bacillati</taxon>
        <taxon>Actinomycetota</taxon>
        <taxon>Actinomycetes</taxon>
        <taxon>Micrococcales</taxon>
        <taxon>Microbacteriaceae</taxon>
        <taxon>Microbacterium</taxon>
    </lineage>
</organism>
<dbReference type="PANTHER" id="PTHR33567:SF3">
    <property type="entry name" value="CHROMATE ION TRANSPORTER (EUROFUNG)"/>
    <property type="match status" value="1"/>
</dbReference>
<dbReference type="NCBIfam" id="TIGR00937">
    <property type="entry name" value="2A51"/>
    <property type="match status" value="1"/>
</dbReference>
<gene>
    <name evidence="8" type="primary">chrA</name>
    <name evidence="8" type="ORF">P0Y48_07675</name>
</gene>
<keyword evidence="5 7" id="KW-1133">Transmembrane helix</keyword>
<evidence type="ECO:0000256" key="3">
    <source>
        <dbReference type="ARBA" id="ARBA00022475"/>
    </source>
</evidence>
<reference evidence="8" key="1">
    <citation type="submission" date="2023-03" db="EMBL/GenBank/DDBJ databases">
        <title>Andean soil-derived lignocellulolytic bacterial consortium as a source of novel taxa and putative plastic-active enzymes.</title>
        <authorList>
            <person name="Diaz-Garcia L."/>
            <person name="Chuvochina M."/>
            <person name="Feuerriegel G."/>
            <person name="Bunk B."/>
            <person name="Sproer C."/>
            <person name="Streit W.R."/>
            <person name="Rodriguez L.M."/>
            <person name="Overmann J."/>
            <person name="Jimenez D.J."/>
        </authorList>
    </citation>
    <scope>NUCLEOTIDE SEQUENCE</scope>
    <source>
        <strain evidence="8">MAG 4610</strain>
    </source>
</reference>
<evidence type="ECO:0000256" key="1">
    <source>
        <dbReference type="ARBA" id="ARBA00004651"/>
    </source>
</evidence>
<feature type="transmembrane region" description="Helical" evidence="7">
    <location>
        <begin position="226"/>
        <end position="249"/>
    </location>
</feature>
<evidence type="ECO:0000256" key="6">
    <source>
        <dbReference type="ARBA" id="ARBA00023136"/>
    </source>
</evidence>
<feature type="transmembrane region" description="Helical" evidence="7">
    <location>
        <begin position="77"/>
        <end position="103"/>
    </location>
</feature>
<comment type="similarity">
    <text evidence="2">Belongs to the chromate ion transporter (CHR) (TC 2.A.51) family.</text>
</comment>
<evidence type="ECO:0000256" key="2">
    <source>
        <dbReference type="ARBA" id="ARBA00005262"/>
    </source>
</evidence>
<feature type="transmembrane region" description="Helical" evidence="7">
    <location>
        <begin position="291"/>
        <end position="316"/>
    </location>
</feature>
<feature type="transmembrane region" description="Helical" evidence="7">
    <location>
        <begin position="48"/>
        <end position="70"/>
    </location>
</feature>
<accession>A0AAJ5W0M5</accession>
<evidence type="ECO:0000256" key="7">
    <source>
        <dbReference type="SAM" id="Phobius"/>
    </source>
</evidence>
<dbReference type="PANTHER" id="PTHR33567">
    <property type="entry name" value="CHROMATE ION TRANSPORTER (EUROFUNG)"/>
    <property type="match status" value="1"/>
</dbReference>